<dbReference type="SUPFAM" id="SSF88713">
    <property type="entry name" value="Glycoside hydrolase/deacetylase"/>
    <property type="match status" value="1"/>
</dbReference>
<dbReference type="PANTHER" id="PTHR10587">
    <property type="entry name" value="GLYCOSYL TRANSFERASE-RELATED"/>
    <property type="match status" value="1"/>
</dbReference>
<feature type="transmembrane region" description="Helical" evidence="1">
    <location>
        <begin position="12"/>
        <end position="37"/>
    </location>
</feature>
<dbReference type="InterPro" id="IPR011330">
    <property type="entry name" value="Glyco_hydro/deAcase_b/a-brl"/>
</dbReference>
<keyword evidence="1" id="KW-0812">Transmembrane</keyword>
<keyword evidence="1" id="KW-0472">Membrane</keyword>
<dbReference type="EMBL" id="CP092751">
    <property type="protein sequence ID" value="USP96462.1"/>
    <property type="molecule type" value="Genomic_DNA"/>
</dbReference>
<protein>
    <submittedName>
        <fullName evidence="3">Polysaccharide deacetylase</fullName>
    </submittedName>
</protein>
<accession>A0ABY4Y2G6</accession>
<dbReference type="CDD" id="cd10944">
    <property type="entry name" value="CE4_SmPgdA_like"/>
    <property type="match status" value="1"/>
</dbReference>
<dbReference type="PANTHER" id="PTHR10587:SF125">
    <property type="entry name" value="POLYSACCHARIDE DEACETYLASE YHEN-RELATED"/>
    <property type="match status" value="1"/>
</dbReference>
<reference evidence="3" key="1">
    <citation type="submission" date="2022-02" db="EMBL/GenBank/DDBJ databases">
        <title>Draft Genome Sequence of Bacillus vallismortis Strain BL01, Isolated from Artemisia lerchiana Web. Roots.</title>
        <authorList>
            <person name="Chebotar V.K."/>
            <person name="Gancheva M.S."/>
            <person name="Chizhevskaya E.P."/>
            <person name="Komarova O.V."/>
            <person name="Baganova M.E."/>
            <person name="Zaplatkin A.N."/>
            <person name="Pishchik V.N."/>
        </authorList>
    </citation>
    <scope>NUCLEOTIDE SEQUENCE</scope>
    <source>
        <strain evidence="3">BL01</strain>
    </source>
</reference>
<dbReference type="InterPro" id="IPR050248">
    <property type="entry name" value="Polysacc_deacetylase_ArnD"/>
</dbReference>
<dbReference type="RefSeq" id="WP_253268973.1">
    <property type="nucleotide sequence ID" value="NZ_CP092751.1"/>
</dbReference>
<keyword evidence="1" id="KW-1133">Transmembrane helix</keyword>
<name>A0ABY4Y2G6_BACVA</name>
<dbReference type="Pfam" id="PF01522">
    <property type="entry name" value="Polysacc_deac_1"/>
    <property type="match status" value="1"/>
</dbReference>
<evidence type="ECO:0000313" key="3">
    <source>
        <dbReference type="EMBL" id="USP96462.1"/>
    </source>
</evidence>
<gene>
    <name evidence="3" type="ORF">MKF32_05250</name>
</gene>
<dbReference type="PROSITE" id="PS51677">
    <property type="entry name" value="NODB"/>
    <property type="match status" value="1"/>
</dbReference>
<evidence type="ECO:0000313" key="4">
    <source>
        <dbReference type="Proteomes" id="UP001057348"/>
    </source>
</evidence>
<keyword evidence="4" id="KW-1185">Reference proteome</keyword>
<organism evidence="3 4">
    <name type="scientific">Bacillus vallismortis</name>
    <dbReference type="NCBI Taxonomy" id="72361"/>
    <lineage>
        <taxon>Bacteria</taxon>
        <taxon>Bacillati</taxon>
        <taxon>Bacillota</taxon>
        <taxon>Bacilli</taxon>
        <taxon>Bacillales</taxon>
        <taxon>Bacillaceae</taxon>
        <taxon>Bacillus</taxon>
    </lineage>
</organism>
<dbReference type="Gene3D" id="3.20.20.370">
    <property type="entry name" value="Glycoside hydrolase/deacetylase"/>
    <property type="match status" value="1"/>
</dbReference>
<feature type="domain" description="NodB homology" evidence="2">
    <location>
        <begin position="85"/>
        <end position="271"/>
    </location>
</feature>
<dbReference type="InterPro" id="IPR002509">
    <property type="entry name" value="NODB_dom"/>
</dbReference>
<proteinExistence type="predicted"/>
<dbReference type="Proteomes" id="UP001057348">
    <property type="component" value="Chromosome"/>
</dbReference>
<evidence type="ECO:0000259" key="2">
    <source>
        <dbReference type="PROSITE" id="PS51677"/>
    </source>
</evidence>
<sequence>MRQTRGDASPSAVSLAFKFASLAVLCVLLLIMVMLVYSNSSTKAKEVTVTTNGELRNEKESLKLKNDSPDLLIKHLQTKQNMGDKTVYLTFDDGPSAYTNRLLDVLKRADVKATFFMLSPRMNEFKQAVKRSEKEGHALGLHGVTHNNKLFYQTPTSPLKEMREARDTLQDITEYKTDLVRTPYGSKPSLTSSQIRNLEKNGFVYWDWTIDSMDWKYRNSAYVTAVLQQLENMEHSHSSRPYVILMHDLPATVNALPVLINKLKEKGYSFGVLEDTMVPVHFFIPKLRANSPIF</sequence>
<evidence type="ECO:0000256" key="1">
    <source>
        <dbReference type="SAM" id="Phobius"/>
    </source>
</evidence>